<dbReference type="InterPro" id="IPR001841">
    <property type="entry name" value="Znf_RING"/>
</dbReference>
<feature type="domain" description="RING-type" evidence="19">
    <location>
        <begin position="390"/>
        <end position="435"/>
    </location>
</feature>
<feature type="region of interest" description="Disordered" evidence="18">
    <location>
        <begin position="213"/>
        <end position="309"/>
    </location>
</feature>
<protein>
    <recommendedName>
        <fullName evidence="6">RING-type E3 ubiquitin transferase</fullName>
        <ecNumber evidence="6">2.3.2.27</ecNumber>
    </recommendedName>
</protein>
<dbReference type="GO" id="GO:0061630">
    <property type="term" value="F:ubiquitin protein ligase activity"/>
    <property type="evidence" value="ECO:0007669"/>
    <property type="project" value="UniProtKB-EC"/>
</dbReference>
<feature type="region of interest" description="Disordered" evidence="18">
    <location>
        <begin position="1"/>
        <end position="97"/>
    </location>
</feature>
<dbReference type="SMART" id="SM00184">
    <property type="entry name" value="RING"/>
    <property type="match status" value="2"/>
</dbReference>
<reference evidence="21 22" key="1">
    <citation type="submission" date="2016-10" db="EMBL/GenBank/DDBJ databases">
        <authorList>
            <person name="Varghese N."/>
        </authorList>
    </citation>
    <scope>NUCLEOTIDE SEQUENCE [LARGE SCALE GENOMIC DNA]</scope>
</reference>
<evidence type="ECO:0000259" key="19">
    <source>
        <dbReference type="PROSITE" id="PS50089"/>
    </source>
</evidence>
<dbReference type="InterPro" id="IPR000306">
    <property type="entry name" value="Znf_FYVE"/>
</dbReference>
<accession>A0A1Y6L2F9</accession>
<dbReference type="SUPFAM" id="SSF57850">
    <property type="entry name" value="RING/U-box"/>
    <property type="match status" value="1"/>
</dbReference>
<dbReference type="SMART" id="SM00064">
    <property type="entry name" value="FYVE"/>
    <property type="match status" value="1"/>
</dbReference>
<name>A0A1Y6L2F9_ZYMTR</name>
<evidence type="ECO:0000256" key="8">
    <source>
        <dbReference type="ARBA" id="ARBA00022707"/>
    </source>
</evidence>
<dbReference type="EMBL" id="LT882676">
    <property type="protein sequence ID" value="SMY18643.1"/>
    <property type="molecule type" value="Genomic_DNA"/>
</dbReference>
<dbReference type="Pfam" id="PF01363">
    <property type="entry name" value="FYVE"/>
    <property type="match status" value="1"/>
</dbReference>
<gene>
    <name evidence="21" type="ORF">ZT1A5_G78</name>
</gene>
<evidence type="ECO:0000313" key="21">
    <source>
        <dbReference type="EMBL" id="SMY18643.1"/>
    </source>
</evidence>
<keyword evidence="9" id="KW-0479">Metal-binding</keyword>
<feature type="domain" description="FYVE-type" evidence="20">
    <location>
        <begin position="101"/>
        <end position="176"/>
    </location>
</feature>
<evidence type="ECO:0000313" key="22">
    <source>
        <dbReference type="Proteomes" id="UP000215453"/>
    </source>
</evidence>
<keyword evidence="16" id="KW-0449">Lipoprotein</keyword>
<evidence type="ECO:0000256" key="4">
    <source>
        <dbReference type="ARBA" id="ARBA00004371"/>
    </source>
</evidence>
<keyword evidence="12" id="KW-0833">Ubl conjugation pathway</keyword>
<dbReference type="InterPro" id="IPR013083">
    <property type="entry name" value="Znf_RING/FYVE/PHD"/>
</dbReference>
<dbReference type="Pfam" id="PF13639">
    <property type="entry name" value="zf-RING_2"/>
    <property type="match status" value="1"/>
</dbReference>
<proteinExistence type="predicted"/>
<evidence type="ECO:0000256" key="9">
    <source>
        <dbReference type="ARBA" id="ARBA00022723"/>
    </source>
</evidence>
<keyword evidence="13" id="KW-0862">Zinc</keyword>
<organism evidence="21 22">
    <name type="scientific">Zymoseptoria tritici ST99CH_1A5</name>
    <dbReference type="NCBI Taxonomy" id="1276529"/>
    <lineage>
        <taxon>Eukaryota</taxon>
        <taxon>Fungi</taxon>
        <taxon>Dikarya</taxon>
        <taxon>Ascomycota</taxon>
        <taxon>Pezizomycotina</taxon>
        <taxon>Dothideomycetes</taxon>
        <taxon>Dothideomycetidae</taxon>
        <taxon>Mycosphaerellales</taxon>
        <taxon>Mycosphaerellaceae</taxon>
        <taxon>Zymoseptoria</taxon>
    </lineage>
</organism>
<evidence type="ECO:0000256" key="5">
    <source>
        <dbReference type="ARBA" id="ARBA00004906"/>
    </source>
</evidence>
<evidence type="ECO:0000256" key="14">
    <source>
        <dbReference type="ARBA" id="ARBA00023136"/>
    </source>
</evidence>
<evidence type="ECO:0000256" key="16">
    <source>
        <dbReference type="ARBA" id="ARBA00023288"/>
    </source>
</evidence>
<feature type="compositionally biased region" description="Low complexity" evidence="18">
    <location>
        <begin position="253"/>
        <end position="266"/>
    </location>
</feature>
<keyword evidence="10" id="KW-0967">Endosome</keyword>
<sequence>MNKRRRLGDDQTDSISTTQQHTGGSTRATAIDLTTPPRPPRAPRPSFSSLATRPIHFSIEQDPPNPRPPPLDPRRRHNSHTSTMATTTNTPTSPRPEWQPDGNVVSCPVCHTIFGLFTRKHHCRKCGRVVCSACSPHRITIPRQYIVTPEGQSQSPNGHENPALGGGEVVRVCNPCVPDPWTPAVAAGSQRAEEVVTAAAAYAIRALNERVEAGRGDSTRDQPQRYRPILPPPPHQRNRSHTHQPSQTSRVIPSSSSYVPAAAAPRPAHRYRTSIDGNSLNRPSPSSHPTAPQPPPRRQIREEDECPVCGTELPPISTLRETHIQHCISTRFNPSMSNSLPAPSPASPPSHLPGPAPANATPPRFRPRGMAIYHATEKDCVDPEGGSQECTICLEDFEEGEVLARMECLCKFHRRCVRGWWTSQPGCEGECPTHKLSE</sequence>
<keyword evidence="14" id="KW-0472">Membrane</keyword>
<evidence type="ECO:0000256" key="13">
    <source>
        <dbReference type="ARBA" id="ARBA00022833"/>
    </source>
</evidence>
<feature type="compositionally biased region" description="Polar residues" evidence="18">
    <location>
        <begin position="243"/>
        <end position="252"/>
    </location>
</feature>
<dbReference type="GO" id="GO:0070936">
    <property type="term" value="P:protein K48-linked ubiquitination"/>
    <property type="evidence" value="ECO:0007669"/>
    <property type="project" value="TreeGrafter"/>
</dbReference>
<dbReference type="PANTHER" id="PTHR46661">
    <property type="entry name" value="E3 UBIQUITIN-PROTEIN LIGASE ZNRF1-LIKE PROTEIN"/>
    <property type="match status" value="1"/>
</dbReference>
<dbReference type="InterPro" id="IPR051878">
    <property type="entry name" value="ZNRF_ubiq-protein_ligase"/>
</dbReference>
<evidence type="ECO:0000256" key="10">
    <source>
        <dbReference type="ARBA" id="ARBA00022753"/>
    </source>
</evidence>
<dbReference type="Proteomes" id="UP000215453">
    <property type="component" value="Chromosome 1"/>
</dbReference>
<keyword evidence="7" id="KW-0808">Transferase</keyword>
<dbReference type="GO" id="GO:0016020">
    <property type="term" value="C:membrane"/>
    <property type="evidence" value="ECO:0007669"/>
    <property type="project" value="UniProtKB-SubCell"/>
</dbReference>
<evidence type="ECO:0000259" key="20">
    <source>
        <dbReference type="PROSITE" id="PS50178"/>
    </source>
</evidence>
<dbReference type="Gene3D" id="3.30.40.10">
    <property type="entry name" value="Zinc/RING finger domain, C3HC4 (zinc finger)"/>
    <property type="match status" value="2"/>
</dbReference>
<dbReference type="GO" id="GO:0008270">
    <property type="term" value="F:zinc ion binding"/>
    <property type="evidence" value="ECO:0007669"/>
    <property type="project" value="UniProtKB-KW"/>
</dbReference>
<feature type="region of interest" description="Disordered" evidence="18">
    <location>
        <begin position="336"/>
        <end position="366"/>
    </location>
</feature>
<feature type="compositionally biased region" description="Basic and acidic residues" evidence="18">
    <location>
        <begin position="213"/>
        <end position="224"/>
    </location>
</feature>
<dbReference type="GO" id="GO:0043161">
    <property type="term" value="P:proteasome-mediated ubiquitin-dependent protein catabolic process"/>
    <property type="evidence" value="ECO:0007669"/>
    <property type="project" value="TreeGrafter"/>
</dbReference>
<evidence type="ECO:0000256" key="12">
    <source>
        <dbReference type="ARBA" id="ARBA00022786"/>
    </source>
</evidence>
<evidence type="ECO:0000256" key="15">
    <source>
        <dbReference type="ARBA" id="ARBA00023228"/>
    </source>
</evidence>
<feature type="compositionally biased region" description="Pro residues" evidence="18">
    <location>
        <begin position="342"/>
        <end position="356"/>
    </location>
</feature>
<feature type="compositionally biased region" description="Low complexity" evidence="18">
    <location>
        <begin position="80"/>
        <end position="96"/>
    </location>
</feature>
<keyword evidence="8" id="KW-0519">Myristate</keyword>
<evidence type="ECO:0000256" key="2">
    <source>
        <dbReference type="ARBA" id="ARBA00004170"/>
    </source>
</evidence>
<dbReference type="InterPro" id="IPR011011">
    <property type="entry name" value="Znf_FYVE_PHD"/>
</dbReference>
<evidence type="ECO:0000256" key="17">
    <source>
        <dbReference type="PROSITE-ProRule" id="PRU00175"/>
    </source>
</evidence>
<evidence type="ECO:0000256" key="11">
    <source>
        <dbReference type="ARBA" id="ARBA00022771"/>
    </source>
</evidence>
<comment type="catalytic activity">
    <reaction evidence="1">
        <text>S-ubiquitinyl-[E2 ubiquitin-conjugating enzyme]-L-cysteine + [acceptor protein]-L-lysine = [E2 ubiquitin-conjugating enzyme]-L-cysteine + N(6)-ubiquitinyl-[acceptor protein]-L-lysine.</text>
        <dbReference type="EC" id="2.3.2.27"/>
    </reaction>
</comment>
<keyword evidence="11 17" id="KW-0863">Zinc-finger</keyword>
<dbReference type="AlphaFoldDB" id="A0A1Y6L2F9"/>
<dbReference type="SUPFAM" id="SSF57903">
    <property type="entry name" value="FYVE/PHD zinc finger"/>
    <property type="match status" value="1"/>
</dbReference>
<comment type="subcellular location">
    <subcellularLocation>
        <location evidence="3">Endosome</location>
    </subcellularLocation>
    <subcellularLocation>
        <location evidence="4">Lysosome</location>
    </subcellularLocation>
    <subcellularLocation>
        <location evidence="2">Membrane</location>
        <topology evidence="2">Peripheral membrane protein</topology>
    </subcellularLocation>
</comment>
<evidence type="ECO:0000256" key="3">
    <source>
        <dbReference type="ARBA" id="ARBA00004177"/>
    </source>
</evidence>
<dbReference type="GO" id="GO:0005768">
    <property type="term" value="C:endosome"/>
    <property type="evidence" value="ECO:0007669"/>
    <property type="project" value="UniProtKB-SubCell"/>
</dbReference>
<comment type="pathway">
    <text evidence="5">Protein modification; protein ubiquitination.</text>
</comment>
<dbReference type="PROSITE" id="PS50089">
    <property type="entry name" value="ZF_RING_2"/>
    <property type="match status" value="1"/>
</dbReference>
<dbReference type="PANTHER" id="PTHR46661:SF4">
    <property type="entry name" value="RING-TYPE DOMAIN-CONTAINING PROTEIN"/>
    <property type="match status" value="1"/>
</dbReference>
<dbReference type="PROSITE" id="PS50178">
    <property type="entry name" value="ZF_FYVE"/>
    <property type="match status" value="1"/>
</dbReference>
<evidence type="ECO:0000256" key="7">
    <source>
        <dbReference type="ARBA" id="ARBA00022679"/>
    </source>
</evidence>
<keyword evidence="15" id="KW-0458">Lysosome</keyword>
<dbReference type="InterPro" id="IPR017455">
    <property type="entry name" value="Znf_FYVE-rel"/>
</dbReference>
<dbReference type="EC" id="2.3.2.27" evidence="6"/>
<evidence type="ECO:0000256" key="1">
    <source>
        <dbReference type="ARBA" id="ARBA00000900"/>
    </source>
</evidence>
<evidence type="ECO:0000256" key="6">
    <source>
        <dbReference type="ARBA" id="ARBA00012483"/>
    </source>
</evidence>
<evidence type="ECO:0000256" key="18">
    <source>
        <dbReference type="SAM" id="MobiDB-lite"/>
    </source>
</evidence>
<feature type="compositionally biased region" description="Polar residues" evidence="18">
    <location>
        <begin position="13"/>
        <end position="28"/>
    </location>
</feature>